<dbReference type="FunFam" id="1.25.10.10:FF:000257">
    <property type="entry name" value="Conidiophore development protein hymA"/>
    <property type="match status" value="1"/>
</dbReference>
<dbReference type="STRING" id="10228.B3RI56"/>
<evidence type="ECO:0000313" key="2">
    <source>
        <dbReference type="EMBL" id="EDV29211.1"/>
    </source>
</evidence>
<proteinExistence type="inferred from homology"/>
<dbReference type="InParanoid" id="B3RI56"/>
<dbReference type="Gene3D" id="1.25.10.10">
    <property type="entry name" value="Leucine-rich Repeat Variant"/>
    <property type="match status" value="1"/>
</dbReference>
<dbReference type="CTD" id="6748813"/>
<dbReference type="eggNOG" id="KOG1566">
    <property type="taxonomic scope" value="Eukaryota"/>
</dbReference>
<sequence>MPLFGSKQKSPYELVRISRDALATIIKEGSGKKAEKATDEIGKQLVAMKNILCGVGDQEPQTEQVAQLAQEIYNFDLLLFLVNHLHRLEFEAKKDVVQIFNILLRRQIGTRSPTVEYVRSKNEILFTLIQGYENSDIALNCGIILRECVKYDILAKFILSSDAFYQFFTYVELSAFDVASDAFSTFKDLLTKHKTLCAEFIEKNYDKLFEHYVKLLTSENYVTKRQSLKLLGEILLDHHNFSSMTKYVGNTENLKLIMNLLKDKSRNIQFEAFHVFKVFVANPNKAKPIIDILFKNKEKLLTFLPKFQTDRTDDEQFMDEKSYLITEITKLQKP</sequence>
<evidence type="ECO:0000313" key="3">
    <source>
        <dbReference type="Proteomes" id="UP000009022"/>
    </source>
</evidence>
<dbReference type="PANTHER" id="PTHR10182:SF3">
    <property type="entry name" value="PROTEIN MO25"/>
    <property type="match status" value="1"/>
</dbReference>
<keyword evidence="3" id="KW-1185">Reference proteome</keyword>
<dbReference type="GeneID" id="6748813"/>
<dbReference type="AlphaFoldDB" id="B3RI56"/>
<dbReference type="GO" id="GO:0043539">
    <property type="term" value="F:protein serine/threonine kinase activator activity"/>
    <property type="evidence" value="ECO:0000318"/>
    <property type="project" value="GO_Central"/>
</dbReference>
<dbReference type="GO" id="GO:0005737">
    <property type="term" value="C:cytoplasm"/>
    <property type="evidence" value="ECO:0007669"/>
    <property type="project" value="UniProtKB-ARBA"/>
</dbReference>
<comment type="similarity">
    <text evidence="1">Belongs to the Mo25 family.</text>
</comment>
<dbReference type="Proteomes" id="UP000009022">
    <property type="component" value="Unassembled WGS sequence"/>
</dbReference>
<dbReference type="SUPFAM" id="SSF48371">
    <property type="entry name" value="ARM repeat"/>
    <property type="match status" value="1"/>
</dbReference>
<dbReference type="KEGG" id="tad:TRIADDRAFT_63161"/>
<organism evidence="2 3">
    <name type="scientific">Trichoplax adhaerens</name>
    <name type="common">Trichoplax reptans</name>
    <dbReference type="NCBI Taxonomy" id="10228"/>
    <lineage>
        <taxon>Eukaryota</taxon>
        <taxon>Metazoa</taxon>
        <taxon>Placozoa</taxon>
        <taxon>Uniplacotomia</taxon>
        <taxon>Trichoplacea</taxon>
        <taxon>Trichoplacidae</taxon>
        <taxon>Trichoplax</taxon>
    </lineage>
</organism>
<gene>
    <name evidence="2" type="ORF">TRIADDRAFT_63161</name>
</gene>
<protein>
    <submittedName>
        <fullName evidence="2">Uncharacterized protein</fullName>
    </submittedName>
</protein>
<dbReference type="PANTHER" id="PTHR10182">
    <property type="entry name" value="CALCIUM-BINDING PROTEIN 39-RELATED"/>
    <property type="match status" value="1"/>
</dbReference>
<name>B3RI56_TRIAD</name>
<reference evidence="2 3" key="1">
    <citation type="journal article" date="2008" name="Nature">
        <title>The Trichoplax genome and the nature of placozoans.</title>
        <authorList>
            <person name="Srivastava M."/>
            <person name="Begovic E."/>
            <person name="Chapman J."/>
            <person name="Putnam N.H."/>
            <person name="Hellsten U."/>
            <person name="Kawashima T."/>
            <person name="Kuo A."/>
            <person name="Mitros T."/>
            <person name="Salamov A."/>
            <person name="Carpenter M.L."/>
            <person name="Signorovitch A.Y."/>
            <person name="Moreno M.A."/>
            <person name="Kamm K."/>
            <person name="Grimwood J."/>
            <person name="Schmutz J."/>
            <person name="Shapiro H."/>
            <person name="Grigoriev I.V."/>
            <person name="Buss L.W."/>
            <person name="Schierwater B."/>
            <person name="Dellaporta S.L."/>
            <person name="Rokhsar D.S."/>
        </authorList>
    </citation>
    <scope>NUCLEOTIDE SEQUENCE [LARGE SCALE GENOMIC DNA]</scope>
    <source>
        <strain evidence="2 3">Grell-BS-1999</strain>
    </source>
</reference>
<dbReference type="Pfam" id="PF08569">
    <property type="entry name" value="Mo25"/>
    <property type="match status" value="1"/>
</dbReference>
<accession>B3RI56</accession>
<dbReference type="HOGENOM" id="CLU_035755_0_0_1"/>
<dbReference type="OMA" id="AYDHKES"/>
<dbReference type="PhylomeDB" id="B3RI56"/>
<dbReference type="GO" id="GO:0035556">
    <property type="term" value="P:intracellular signal transduction"/>
    <property type="evidence" value="ECO:0000318"/>
    <property type="project" value="GO_Central"/>
</dbReference>
<evidence type="ECO:0000256" key="1">
    <source>
        <dbReference type="ARBA" id="ARBA00011012"/>
    </source>
</evidence>
<dbReference type="EMBL" id="DS985241">
    <property type="protein sequence ID" value="EDV29211.1"/>
    <property type="molecule type" value="Genomic_DNA"/>
</dbReference>
<dbReference type="RefSeq" id="XP_002108413.1">
    <property type="nucleotide sequence ID" value="XM_002108377.1"/>
</dbReference>
<dbReference type="InterPro" id="IPR016024">
    <property type="entry name" value="ARM-type_fold"/>
</dbReference>
<dbReference type="FunCoup" id="B3RI56">
    <property type="interactions" value="2506"/>
</dbReference>
<dbReference type="InterPro" id="IPR011989">
    <property type="entry name" value="ARM-like"/>
</dbReference>
<dbReference type="InterPro" id="IPR013878">
    <property type="entry name" value="Mo25"/>
</dbReference>
<dbReference type="OrthoDB" id="609103at2759"/>